<dbReference type="Proteomes" id="UP000791440">
    <property type="component" value="Unassembled WGS sequence"/>
</dbReference>
<dbReference type="Pfam" id="PF06585">
    <property type="entry name" value="JHBP"/>
    <property type="match status" value="1"/>
</dbReference>
<dbReference type="GO" id="GO:0005615">
    <property type="term" value="C:extracellular space"/>
    <property type="evidence" value="ECO:0007669"/>
    <property type="project" value="TreeGrafter"/>
</dbReference>
<reference evidence="2" key="1">
    <citation type="journal article" date="2016" name="Insect Biochem. Mol. Biol.">
        <title>Multifaceted biological insights from a draft genome sequence of the tobacco hornworm moth, Manduca sexta.</title>
        <authorList>
            <person name="Kanost M.R."/>
            <person name="Arrese E.L."/>
            <person name="Cao X."/>
            <person name="Chen Y.R."/>
            <person name="Chellapilla S."/>
            <person name="Goldsmith M.R."/>
            <person name="Grosse-Wilde E."/>
            <person name="Heckel D.G."/>
            <person name="Herndon N."/>
            <person name="Jiang H."/>
            <person name="Papanicolaou A."/>
            <person name="Qu J."/>
            <person name="Soulages J.L."/>
            <person name="Vogel H."/>
            <person name="Walters J."/>
            <person name="Waterhouse R.M."/>
            <person name="Ahn S.J."/>
            <person name="Almeida F.C."/>
            <person name="An C."/>
            <person name="Aqrawi P."/>
            <person name="Bretschneider A."/>
            <person name="Bryant W.B."/>
            <person name="Bucks S."/>
            <person name="Chao H."/>
            <person name="Chevignon G."/>
            <person name="Christen J.M."/>
            <person name="Clarke D.F."/>
            <person name="Dittmer N.T."/>
            <person name="Ferguson L.C.F."/>
            <person name="Garavelou S."/>
            <person name="Gordon K.H.J."/>
            <person name="Gunaratna R.T."/>
            <person name="Han Y."/>
            <person name="Hauser F."/>
            <person name="He Y."/>
            <person name="Heidel-Fischer H."/>
            <person name="Hirsh A."/>
            <person name="Hu Y."/>
            <person name="Jiang H."/>
            <person name="Kalra D."/>
            <person name="Klinner C."/>
            <person name="Konig C."/>
            <person name="Kovar C."/>
            <person name="Kroll A.R."/>
            <person name="Kuwar S.S."/>
            <person name="Lee S.L."/>
            <person name="Lehman R."/>
            <person name="Li K."/>
            <person name="Li Z."/>
            <person name="Liang H."/>
            <person name="Lovelace S."/>
            <person name="Lu Z."/>
            <person name="Mansfield J.H."/>
            <person name="McCulloch K.J."/>
            <person name="Mathew T."/>
            <person name="Morton B."/>
            <person name="Muzny D.M."/>
            <person name="Neunemann D."/>
            <person name="Ongeri F."/>
            <person name="Pauchet Y."/>
            <person name="Pu L.L."/>
            <person name="Pyrousis I."/>
            <person name="Rao X.J."/>
            <person name="Redding A."/>
            <person name="Roesel C."/>
            <person name="Sanchez-Gracia A."/>
            <person name="Schaack S."/>
            <person name="Shukla A."/>
            <person name="Tetreau G."/>
            <person name="Wang Y."/>
            <person name="Xiong G.H."/>
            <person name="Traut W."/>
            <person name="Walsh T.K."/>
            <person name="Worley K.C."/>
            <person name="Wu D."/>
            <person name="Wu W."/>
            <person name="Wu Y.Q."/>
            <person name="Zhang X."/>
            <person name="Zou Z."/>
            <person name="Zucker H."/>
            <person name="Briscoe A.D."/>
            <person name="Burmester T."/>
            <person name="Clem R.J."/>
            <person name="Feyereisen R."/>
            <person name="Grimmelikhuijzen C.J.P."/>
            <person name="Hamodrakas S.J."/>
            <person name="Hansson B.S."/>
            <person name="Huguet E."/>
            <person name="Jermiin L.S."/>
            <person name="Lan Q."/>
            <person name="Lehman H.K."/>
            <person name="Lorenzen M."/>
            <person name="Merzendorfer H."/>
            <person name="Michalopoulos I."/>
            <person name="Morton D.B."/>
            <person name="Muthukrishnan S."/>
            <person name="Oakeshott J.G."/>
            <person name="Palmer W."/>
            <person name="Park Y."/>
            <person name="Passarelli A.L."/>
            <person name="Rozas J."/>
            <person name="Schwartz L.M."/>
            <person name="Smith W."/>
            <person name="Southgate A."/>
            <person name="Vilcinskas A."/>
            <person name="Vogt R."/>
            <person name="Wang P."/>
            <person name="Werren J."/>
            <person name="Yu X.Q."/>
            <person name="Zhou J.J."/>
            <person name="Brown S.J."/>
            <person name="Scherer S.E."/>
            <person name="Richards S."/>
            <person name="Blissard G.W."/>
        </authorList>
    </citation>
    <scope>NUCLEOTIDE SEQUENCE</scope>
</reference>
<evidence type="ECO:0000313" key="2">
    <source>
        <dbReference type="EMBL" id="KAG6454229.1"/>
    </source>
</evidence>
<reference evidence="2" key="2">
    <citation type="submission" date="2020-12" db="EMBL/GenBank/DDBJ databases">
        <authorList>
            <person name="Kanost M."/>
        </authorList>
    </citation>
    <scope>NUCLEOTIDE SEQUENCE</scope>
</reference>
<evidence type="ECO:0000313" key="3">
    <source>
        <dbReference type="Proteomes" id="UP000791440"/>
    </source>
</evidence>
<dbReference type="InterPro" id="IPR038606">
    <property type="entry name" value="To_sf"/>
</dbReference>
<dbReference type="Gene3D" id="3.15.10.30">
    <property type="entry name" value="Haemolymph juvenile hormone binding protein"/>
    <property type="match status" value="1"/>
</dbReference>
<dbReference type="PANTHER" id="PTHR11008:SF41">
    <property type="entry name" value="RE70318P"/>
    <property type="match status" value="1"/>
</dbReference>
<name>A0A921ZAI9_MANSE</name>
<sequence length="237" mass="26316">MCEKSLIFVFAIICLATAAPPSFITKCKKDDKKCGKESAQVALPIFAKGLAEDNVEQLDPVVFKKVDASTPNLKFILSDVTVTGLQNCKVKKLERDDAKIHIEFLCEAQLDGKYDLKGKLATLPIEGNGPMHVDLKETQIDLNLYIEDKKGDDGKIHWHITKWDHSFALKAKSFVKFDNLFDGNEVLAQAVRELIASDGNAIIGEIGAPMIKTAVERVVKNCERFFKAHPVEELSVD</sequence>
<keyword evidence="1" id="KW-0732">Signal</keyword>
<dbReference type="SMART" id="SM00700">
    <property type="entry name" value="JHBP"/>
    <property type="match status" value="1"/>
</dbReference>
<keyword evidence="3" id="KW-1185">Reference proteome</keyword>
<comment type="caution">
    <text evidence="2">The sequence shown here is derived from an EMBL/GenBank/DDBJ whole genome shotgun (WGS) entry which is preliminary data.</text>
</comment>
<feature type="signal peptide" evidence="1">
    <location>
        <begin position="1"/>
        <end position="18"/>
    </location>
</feature>
<proteinExistence type="predicted"/>
<dbReference type="AlphaFoldDB" id="A0A921ZAI9"/>
<dbReference type="EMBL" id="JH668461">
    <property type="protein sequence ID" value="KAG6454229.1"/>
    <property type="molecule type" value="Genomic_DNA"/>
</dbReference>
<accession>A0A921ZAI9</accession>
<dbReference type="InterPro" id="IPR010562">
    <property type="entry name" value="Haemolymph_juvenile_hormone-bd"/>
</dbReference>
<organism evidence="2 3">
    <name type="scientific">Manduca sexta</name>
    <name type="common">Tobacco hawkmoth</name>
    <name type="synonym">Tobacco hornworm</name>
    <dbReference type="NCBI Taxonomy" id="7130"/>
    <lineage>
        <taxon>Eukaryota</taxon>
        <taxon>Metazoa</taxon>
        <taxon>Ecdysozoa</taxon>
        <taxon>Arthropoda</taxon>
        <taxon>Hexapoda</taxon>
        <taxon>Insecta</taxon>
        <taxon>Pterygota</taxon>
        <taxon>Neoptera</taxon>
        <taxon>Endopterygota</taxon>
        <taxon>Lepidoptera</taxon>
        <taxon>Glossata</taxon>
        <taxon>Ditrysia</taxon>
        <taxon>Bombycoidea</taxon>
        <taxon>Sphingidae</taxon>
        <taxon>Sphinginae</taxon>
        <taxon>Sphingini</taxon>
        <taxon>Manduca</taxon>
    </lineage>
</organism>
<protein>
    <submittedName>
        <fullName evidence="2">Uncharacterized protein</fullName>
    </submittedName>
</protein>
<evidence type="ECO:0000256" key="1">
    <source>
        <dbReference type="SAM" id="SignalP"/>
    </source>
</evidence>
<dbReference type="OrthoDB" id="6853364at2759"/>
<gene>
    <name evidence="2" type="ORF">O3G_MSEX008578</name>
</gene>
<feature type="chain" id="PRO_5037161134" evidence="1">
    <location>
        <begin position="19"/>
        <end position="237"/>
    </location>
</feature>
<dbReference type="PANTHER" id="PTHR11008">
    <property type="entry name" value="PROTEIN TAKEOUT-LIKE PROTEIN"/>
    <property type="match status" value="1"/>
</dbReference>